<evidence type="ECO:0000256" key="2">
    <source>
        <dbReference type="ARBA" id="ARBA00008066"/>
    </source>
</evidence>
<keyword evidence="11" id="KW-1185">Reference proteome</keyword>
<evidence type="ECO:0000313" key="11">
    <source>
        <dbReference type="Proteomes" id="UP000515154"/>
    </source>
</evidence>
<evidence type="ECO:0000256" key="1">
    <source>
        <dbReference type="ARBA" id="ARBA00004141"/>
    </source>
</evidence>
<accession>A0A6P7SJ35</accession>
<evidence type="ECO:0000256" key="5">
    <source>
        <dbReference type="ARBA" id="ARBA00022970"/>
    </source>
</evidence>
<keyword evidence="3" id="KW-0813">Transport</keyword>
<evidence type="ECO:0000256" key="9">
    <source>
        <dbReference type="ARBA" id="ARBA00040814"/>
    </source>
</evidence>
<reference evidence="12" key="1">
    <citation type="submission" date="2025-08" db="UniProtKB">
        <authorList>
            <consortium name="RefSeq"/>
        </authorList>
    </citation>
    <scope>IDENTIFICATION</scope>
</reference>
<keyword evidence="7" id="KW-0472">Membrane</keyword>
<dbReference type="AlphaFoldDB" id="A0A6P7SJ35"/>
<organism evidence="11 12">
    <name type="scientific">Octopus sinensis</name>
    <name type="common">East Asian common octopus</name>
    <dbReference type="NCBI Taxonomy" id="2607531"/>
    <lineage>
        <taxon>Eukaryota</taxon>
        <taxon>Metazoa</taxon>
        <taxon>Spiralia</taxon>
        <taxon>Lophotrochozoa</taxon>
        <taxon>Mollusca</taxon>
        <taxon>Cephalopoda</taxon>
        <taxon>Coleoidea</taxon>
        <taxon>Octopodiformes</taxon>
        <taxon>Octopoda</taxon>
        <taxon>Incirrata</taxon>
        <taxon>Octopodidae</taxon>
        <taxon>Octopus</taxon>
    </lineage>
</organism>
<evidence type="ECO:0000256" key="7">
    <source>
        <dbReference type="ARBA" id="ARBA00023136"/>
    </source>
</evidence>
<dbReference type="InterPro" id="IPR013057">
    <property type="entry name" value="AA_transpt_TM"/>
</dbReference>
<evidence type="ECO:0000256" key="10">
    <source>
        <dbReference type="ARBA" id="ARBA00041723"/>
    </source>
</evidence>
<protein>
    <recommendedName>
        <fullName evidence="9">Putative sodium-coupled neutral amino acid transporter 11</fullName>
    </recommendedName>
    <alternativeName>
        <fullName evidence="10">Solute carrier family 38 member 11</fullName>
    </alternativeName>
</protein>
<evidence type="ECO:0000256" key="6">
    <source>
        <dbReference type="ARBA" id="ARBA00022989"/>
    </source>
</evidence>
<keyword evidence="4" id="KW-0812">Transmembrane</keyword>
<comment type="subcellular location">
    <subcellularLocation>
        <location evidence="1">Membrane</location>
        <topology evidence="1">Multi-pass membrane protein</topology>
    </subcellularLocation>
</comment>
<dbReference type="PANTHER" id="PTHR22950">
    <property type="entry name" value="AMINO ACID TRANSPORTER"/>
    <property type="match status" value="1"/>
</dbReference>
<dbReference type="GO" id="GO:0016020">
    <property type="term" value="C:membrane"/>
    <property type="evidence" value="ECO:0007669"/>
    <property type="project" value="UniProtKB-SubCell"/>
</dbReference>
<evidence type="ECO:0000256" key="4">
    <source>
        <dbReference type="ARBA" id="ARBA00022692"/>
    </source>
</evidence>
<sequence>MHMTETLQSMSDASSISGMSESSQLVAEPAKDDGKLRNNIPMTSFNLINSIIGSGVIGVPYALKRAGIGLGIIIILVAALASDYAILLLIDGGKLSGGSTYQDVVQASFGRPGFYILTLLQFLFPFISMVSYNVIVADGISKVIAELTGAEGVTYMVLGNRQFVIALSILLFTLPLSLYRNIARLSKWAGLALLLIFFVVLVIIFRLPTMTAKVPATPYAWSFANGHFTDALGIISFAYVCHHNTFMIHTSLENPTTARWGYVTHASIAAATVFTLLFGIVGYVSFTGYTQGDLLENYCYNDSLVNVARIVYTITIMLTFPVECFVCREVVQNLFLGLTEELCLWKHVLLTAVLVGFTGAISMTTECLGIVLALNGILAACPLAYIFPSMCVIKLRPEPILSRGNTLPGLIAIFGILIFVVGSLMIVVNFKDATKCNHGAQLPYCEASFLPTTTVNMSTTTLATTTASLLNITV</sequence>
<dbReference type="Proteomes" id="UP000515154">
    <property type="component" value="Linkage group LG1"/>
</dbReference>
<name>A0A6P7SJ35_9MOLL</name>
<dbReference type="RefSeq" id="XP_029638447.1">
    <property type="nucleotide sequence ID" value="XM_029782587.2"/>
</dbReference>
<evidence type="ECO:0000313" key="12">
    <source>
        <dbReference type="RefSeq" id="XP_029638447.1"/>
    </source>
</evidence>
<dbReference type="PANTHER" id="PTHR22950:SF458">
    <property type="entry name" value="SODIUM-COUPLED NEUTRAL AMINO ACID TRANSPORTER 11-RELATED"/>
    <property type="match status" value="1"/>
</dbReference>
<evidence type="ECO:0000256" key="8">
    <source>
        <dbReference type="ARBA" id="ARBA00037101"/>
    </source>
</evidence>
<gene>
    <name evidence="12" type="primary">LOC115213621</name>
</gene>
<dbReference type="Pfam" id="PF01490">
    <property type="entry name" value="Aa_trans"/>
    <property type="match status" value="1"/>
</dbReference>
<evidence type="ECO:0000256" key="3">
    <source>
        <dbReference type="ARBA" id="ARBA00022448"/>
    </source>
</evidence>
<keyword evidence="5" id="KW-0029">Amino-acid transport</keyword>
<dbReference type="GO" id="GO:0015179">
    <property type="term" value="F:L-amino acid transmembrane transporter activity"/>
    <property type="evidence" value="ECO:0007669"/>
    <property type="project" value="TreeGrafter"/>
</dbReference>
<comment type="function">
    <text evidence="8">Putative sodium-dependent amino acid/proton antiporter.</text>
</comment>
<proteinExistence type="inferred from homology"/>
<keyword evidence="6" id="KW-1133">Transmembrane helix</keyword>
<comment type="similarity">
    <text evidence="2">Belongs to the amino acid/polyamine transporter 2 family.</text>
</comment>
<dbReference type="KEGG" id="osn:115213621"/>